<evidence type="ECO:0008006" key="7">
    <source>
        <dbReference type="Google" id="ProtNLM"/>
    </source>
</evidence>
<comment type="similarity">
    <text evidence="1">Belongs to the peptidase C15 family.</text>
</comment>
<dbReference type="OrthoDB" id="408631at2759"/>
<dbReference type="PANTHER" id="PTHR23402:SF1">
    <property type="entry name" value="PYROGLUTAMYL-PEPTIDASE I"/>
    <property type="match status" value="1"/>
</dbReference>
<dbReference type="GO" id="GO:0008234">
    <property type="term" value="F:cysteine-type peptidase activity"/>
    <property type="evidence" value="ECO:0007669"/>
    <property type="project" value="UniProtKB-KW"/>
</dbReference>
<protein>
    <recommendedName>
        <fullName evidence="7">Peptidase C15, pyroglutamyl peptidase I-like protein</fullName>
    </recommendedName>
</protein>
<dbReference type="Gene3D" id="3.40.630.20">
    <property type="entry name" value="Peptidase C15, pyroglutamyl peptidase I-like"/>
    <property type="match status" value="1"/>
</dbReference>
<dbReference type="InterPro" id="IPR016125">
    <property type="entry name" value="Peptidase_C15-like"/>
</dbReference>
<evidence type="ECO:0000256" key="4">
    <source>
        <dbReference type="ARBA" id="ARBA00022807"/>
    </source>
</evidence>
<accession>A0A074YIE6</accession>
<dbReference type="Proteomes" id="UP000030641">
    <property type="component" value="Unassembled WGS sequence"/>
</dbReference>
<evidence type="ECO:0000256" key="3">
    <source>
        <dbReference type="ARBA" id="ARBA00022801"/>
    </source>
</evidence>
<dbReference type="EMBL" id="KL584758">
    <property type="protein sequence ID" value="KEQ95859.1"/>
    <property type="molecule type" value="Genomic_DNA"/>
</dbReference>
<dbReference type="GO" id="GO:0006508">
    <property type="term" value="P:proteolysis"/>
    <property type="evidence" value="ECO:0007669"/>
    <property type="project" value="UniProtKB-KW"/>
</dbReference>
<dbReference type="HOGENOM" id="CLU_043960_0_0_1"/>
<dbReference type="InterPro" id="IPR036440">
    <property type="entry name" value="Peptidase_C15-like_sf"/>
</dbReference>
<dbReference type="InParanoid" id="A0A074YIE6"/>
<keyword evidence="6" id="KW-1185">Reference proteome</keyword>
<evidence type="ECO:0000313" key="6">
    <source>
        <dbReference type="Proteomes" id="UP000030641"/>
    </source>
</evidence>
<dbReference type="AlphaFoldDB" id="A0A074YIE6"/>
<dbReference type="RefSeq" id="XP_013344237.1">
    <property type="nucleotide sequence ID" value="XM_013488783.1"/>
</dbReference>
<gene>
    <name evidence="5" type="ORF">AUEXF2481DRAFT_39713</name>
</gene>
<reference evidence="5 6" key="1">
    <citation type="journal article" date="2014" name="BMC Genomics">
        <title>Genome sequencing of four Aureobasidium pullulans varieties: biotechnological potential, stress tolerance, and description of new species.</title>
        <authorList>
            <person name="Gostin Ar C."/>
            <person name="Ohm R.A."/>
            <person name="Kogej T."/>
            <person name="Sonjak S."/>
            <person name="Turk M."/>
            <person name="Zajc J."/>
            <person name="Zalar P."/>
            <person name="Grube M."/>
            <person name="Sun H."/>
            <person name="Han J."/>
            <person name="Sharma A."/>
            <person name="Chiniquy J."/>
            <person name="Ngan C.Y."/>
            <person name="Lipzen A."/>
            <person name="Barry K."/>
            <person name="Grigoriev I.V."/>
            <person name="Gunde-Cimerman N."/>
        </authorList>
    </citation>
    <scope>NUCLEOTIDE SEQUENCE [LARGE SCALE GENOMIC DNA]</scope>
    <source>
        <strain evidence="5 6">EXF-2481</strain>
    </source>
</reference>
<dbReference type="GeneID" id="25366420"/>
<evidence type="ECO:0000313" key="5">
    <source>
        <dbReference type="EMBL" id="KEQ95859.1"/>
    </source>
</evidence>
<keyword evidence="4" id="KW-0788">Thiol protease</keyword>
<evidence type="ECO:0000256" key="2">
    <source>
        <dbReference type="ARBA" id="ARBA00022670"/>
    </source>
</evidence>
<organism evidence="5 6">
    <name type="scientific">Aureobasidium subglaciale (strain EXF-2481)</name>
    <name type="common">Aureobasidium pullulans var. subglaciale</name>
    <dbReference type="NCBI Taxonomy" id="1043005"/>
    <lineage>
        <taxon>Eukaryota</taxon>
        <taxon>Fungi</taxon>
        <taxon>Dikarya</taxon>
        <taxon>Ascomycota</taxon>
        <taxon>Pezizomycotina</taxon>
        <taxon>Dothideomycetes</taxon>
        <taxon>Dothideomycetidae</taxon>
        <taxon>Dothideales</taxon>
        <taxon>Saccotheciaceae</taxon>
        <taxon>Aureobasidium</taxon>
    </lineage>
</organism>
<dbReference type="OMA" id="KLAYNHK"/>
<keyword evidence="2" id="KW-0645">Protease</keyword>
<name>A0A074YIE6_AURSE</name>
<proteinExistence type="inferred from homology"/>
<sequence length="308" mass="33150">MSSDNHTEGIKVLVTGFGPFPRSDGTTYTKNSSHEITKLLPQALPPFSPFNPTSANISILNPTATEGSAVKVEYAHIRNYTSALHSTHGNDVNLILHIGMADGWDFISCERRAYKQTFTSSWGSRVLGLLGRYYMIKDFAGKTVKDAGPCPWDDDVPMGLCTGLDVDQVVEGAGKTLKGMFGRDVRGHEDGGTYCCGFIYYESLANKFTKGSTAEVLFCHVPGDLDQFSLRAGANSICAIIGAAASQLLEERKHGASLRPVAAKSQEESVVAETATSTVSAQQRQRAMEMMASGYGGEQALQATKFNA</sequence>
<dbReference type="SUPFAM" id="SSF53182">
    <property type="entry name" value="Pyrrolidone carboxyl peptidase (pyroglutamate aminopeptidase)"/>
    <property type="match status" value="1"/>
</dbReference>
<evidence type="ECO:0000256" key="1">
    <source>
        <dbReference type="ARBA" id="ARBA00006641"/>
    </source>
</evidence>
<dbReference type="PANTHER" id="PTHR23402">
    <property type="entry name" value="PROTEASE FAMILY C15 PYROGLUTAMYL-PEPTIDASE I-RELATED"/>
    <property type="match status" value="1"/>
</dbReference>
<keyword evidence="3" id="KW-0378">Hydrolase</keyword>